<dbReference type="Proteomes" id="UP001054889">
    <property type="component" value="Unassembled WGS sequence"/>
</dbReference>
<comment type="caution">
    <text evidence="3">The sequence shown here is derived from an EMBL/GenBank/DDBJ whole genome shotgun (WGS) entry which is preliminary data.</text>
</comment>
<dbReference type="Pfam" id="PF23635">
    <property type="entry name" value="Beta-prop_AT5G49610-like"/>
    <property type="match status" value="1"/>
</dbReference>
<evidence type="ECO:0000313" key="4">
    <source>
        <dbReference type="Proteomes" id="UP001054889"/>
    </source>
</evidence>
<dbReference type="InterPro" id="IPR056594">
    <property type="entry name" value="AT5G49610-like_b-prop"/>
</dbReference>
<reference evidence="3" key="1">
    <citation type="journal article" date="2018" name="DNA Res.">
        <title>Multiple hybrid de novo genome assembly of finger millet, an orphan allotetraploid crop.</title>
        <authorList>
            <person name="Hatakeyama M."/>
            <person name="Aluri S."/>
            <person name="Balachadran M.T."/>
            <person name="Sivarajan S.R."/>
            <person name="Patrignani A."/>
            <person name="Gruter S."/>
            <person name="Poveda L."/>
            <person name="Shimizu-Inatsugi R."/>
            <person name="Baeten J."/>
            <person name="Francoijs K.J."/>
            <person name="Nataraja K.N."/>
            <person name="Reddy Y.A.N."/>
            <person name="Phadnis S."/>
            <person name="Ravikumar R.L."/>
            <person name="Schlapbach R."/>
            <person name="Sreeman S.M."/>
            <person name="Shimizu K.K."/>
        </authorList>
    </citation>
    <scope>NUCLEOTIDE SEQUENCE</scope>
</reference>
<gene>
    <name evidence="3" type="primary">gb12137</name>
    <name evidence="3" type="ORF">PR202_gb12137</name>
</gene>
<dbReference type="PANTHER" id="PTHR32133">
    <property type="entry name" value="OS07G0120400 PROTEIN"/>
    <property type="match status" value="1"/>
</dbReference>
<sequence length="387" mass="43153">MAAPLDLIDDVAAEIFLRLPPDEPEYLVRASLVCKPWFRLISDPGFLRRYRAFHRTPPLLGFMQRRRVIEGDPESRLIPTTAAPLAPNPSFRRALDCRHGRFLLHGAGKGWNFVVWDPVTDDRKFVPSADIDWLIYSAAVFCAVKGCDHLECHGGPFQVVFIATDDSDDHVKACVYSSETGEWSTPVSLGNDCEVYVKHTQNAINSGYYGRYYTPYVQPRRGAVIGDEIYFTLRQADAIVKYDLRKNCLSMIEPPTWSALNLALMEMEDSSLGFACIEGSGLYLWSRKVNSKGAAEWLQFRVIEHVTMMIPVANPKDKAYVIGAAESVGVIFVSTGAGLFTIGVNFGQVKKIDEPGVYFSILPYMSFYTPDCGAIIAASKAKYSTDI</sequence>
<evidence type="ECO:0000259" key="1">
    <source>
        <dbReference type="Pfam" id="PF00646"/>
    </source>
</evidence>
<accession>A0AAV5EM98</accession>
<evidence type="ECO:0008006" key="5">
    <source>
        <dbReference type="Google" id="ProtNLM"/>
    </source>
</evidence>
<keyword evidence="4" id="KW-1185">Reference proteome</keyword>
<dbReference type="InterPro" id="IPR001810">
    <property type="entry name" value="F-box_dom"/>
</dbReference>
<dbReference type="InterPro" id="IPR036047">
    <property type="entry name" value="F-box-like_dom_sf"/>
</dbReference>
<evidence type="ECO:0000259" key="2">
    <source>
        <dbReference type="Pfam" id="PF23635"/>
    </source>
</evidence>
<protein>
    <recommendedName>
        <fullName evidence="5">F-box domain-containing protein</fullName>
    </recommendedName>
</protein>
<feature type="domain" description="F-box" evidence="1">
    <location>
        <begin position="5"/>
        <end position="48"/>
    </location>
</feature>
<dbReference type="Pfam" id="PF00646">
    <property type="entry name" value="F-box"/>
    <property type="match status" value="1"/>
</dbReference>
<feature type="domain" description="F-box protein AT5G49610-like beta-propeller" evidence="2">
    <location>
        <begin position="95"/>
        <end position="370"/>
    </location>
</feature>
<reference evidence="3" key="2">
    <citation type="submission" date="2021-12" db="EMBL/GenBank/DDBJ databases">
        <title>Resequencing data analysis of finger millet.</title>
        <authorList>
            <person name="Hatakeyama M."/>
            <person name="Aluri S."/>
            <person name="Balachadran M.T."/>
            <person name="Sivarajan S.R."/>
            <person name="Poveda L."/>
            <person name="Shimizu-Inatsugi R."/>
            <person name="Schlapbach R."/>
            <person name="Sreeman S.M."/>
            <person name="Shimizu K.K."/>
        </authorList>
    </citation>
    <scope>NUCLEOTIDE SEQUENCE</scope>
</reference>
<evidence type="ECO:0000313" key="3">
    <source>
        <dbReference type="EMBL" id="GJN24399.1"/>
    </source>
</evidence>
<name>A0AAV5EM98_ELECO</name>
<dbReference type="SUPFAM" id="SSF81383">
    <property type="entry name" value="F-box domain"/>
    <property type="match status" value="1"/>
</dbReference>
<dbReference type="EMBL" id="BQKI01000077">
    <property type="protein sequence ID" value="GJN24399.1"/>
    <property type="molecule type" value="Genomic_DNA"/>
</dbReference>
<dbReference type="AlphaFoldDB" id="A0AAV5EM98"/>
<proteinExistence type="predicted"/>
<organism evidence="3 4">
    <name type="scientific">Eleusine coracana subsp. coracana</name>
    <dbReference type="NCBI Taxonomy" id="191504"/>
    <lineage>
        <taxon>Eukaryota</taxon>
        <taxon>Viridiplantae</taxon>
        <taxon>Streptophyta</taxon>
        <taxon>Embryophyta</taxon>
        <taxon>Tracheophyta</taxon>
        <taxon>Spermatophyta</taxon>
        <taxon>Magnoliopsida</taxon>
        <taxon>Liliopsida</taxon>
        <taxon>Poales</taxon>
        <taxon>Poaceae</taxon>
        <taxon>PACMAD clade</taxon>
        <taxon>Chloridoideae</taxon>
        <taxon>Cynodonteae</taxon>
        <taxon>Eleusininae</taxon>
        <taxon>Eleusine</taxon>
    </lineage>
</organism>
<dbReference type="Gene3D" id="1.20.1280.50">
    <property type="match status" value="1"/>
</dbReference>